<evidence type="ECO:0008006" key="2">
    <source>
        <dbReference type="Google" id="ProtNLM"/>
    </source>
</evidence>
<dbReference type="AlphaFoldDB" id="A0A699I2A2"/>
<gene>
    <name evidence="1" type="ORF">Tci_473646</name>
</gene>
<evidence type="ECO:0000313" key="1">
    <source>
        <dbReference type="EMBL" id="GEZ01673.1"/>
    </source>
</evidence>
<feature type="non-terminal residue" evidence="1">
    <location>
        <position position="1"/>
    </location>
</feature>
<reference evidence="1" key="1">
    <citation type="journal article" date="2019" name="Sci. Rep.">
        <title>Draft genome of Tanacetum cinerariifolium, the natural source of mosquito coil.</title>
        <authorList>
            <person name="Yamashiro T."/>
            <person name="Shiraishi A."/>
            <person name="Satake H."/>
            <person name="Nakayama K."/>
        </authorList>
    </citation>
    <scope>NUCLEOTIDE SEQUENCE</scope>
</reference>
<proteinExistence type="predicted"/>
<name>A0A699I2A2_TANCI</name>
<sequence>YVSLIRKKFRWETIFLIGLKRYRDPKEEPIGKKPLMELKEIGRFEKFVVYCDASNRGLGCVLMQREGAKYAPMKWIKLFKDFDSDIRYHLRKANVVADALSRKERVKPRRVVNVTAEMLHSMDQLIERKEDRGMKYIWDPLIDDVRTLIMDEAHALRYLVDPRTDKTYYDLRGMYGGHV</sequence>
<protein>
    <recommendedName>
        <fullName evidence="2">Reverse transcriptase domain-containing protein</fullName>
    </recommendedName>
</protein>
<organism evidence="1">
    <name type="scientific">Tanacetum cinerariifolium</name>
    <name type="common">Dalmatian daisy</name>
    <name type="synonym">Chrysanthemum cinerariifolium</name>
    <dbReference type="NCBI Taxonomy" id="118510"/>
    <lineage>
        <taxon>Eukaryota</taxon>
        <taxon>Viridiplantae</taxon>
        <taxon>Streptophyta</taxon>
        <taxon>Embryophyta</taxon>
        <taxon>Tracheophyta</taxon>
        <taxon>Spermatophyta</taxon>
        <taxon>Magnoliopsida</taxon>
        <taxon>eudicotyledons</taxon>
        <taxon>Gunneridae</taxon>
        <taxon>Pentapetalae</taxon>
        <taxon>asterids</taxon>
        <taxon>campanulids</taxon>
        <taxon>Asterales</taxon>
        <taxon>Asteraceae</taxon>
        <taxon>Asteroideae</taxon>
        <taxon>Anthemideae</taxon>
        <taxon>Anthemidinae</taxon>
        <taxon>Tanacetum</taxon>
    </lineage>
</organism>
<comment type="caution">
    <text evidence="1">The sequence shown here is derived from an EMBL/GenBank/DDBJ whole genome shotgun (WGS) entry which is preliminary data.</text>
</comment>
<accession>A0A699I2A2</accession>
<dbReference type="EMBL" id="BKCJ010232291">
    <property type="protein sequence ID" value="GEZ01673.1"/>
    <property type="molecule type" value="Genomic_DNA"/>
</dbReference>